<dbReference type="AlphaFoldDB" id="A0A6P7NB07"/>
<organism evidence="9 10">
    <name type="scientific">Betta splendens</name>
    <name type="common">Siamese fighting fish</name>
    <dbReference type="NCBI Taxonomy" id="158456"/>
    <lineage>
        <taxon>Eukaryota</taxon>
        <taxon>Metazoa</taxon>
        <taxon>Chordata</taxon>
        <taxon>Craniata</taxon>
        <taxon>Vertebrata</taxon>
        <taxon>Euteleostomi</taxon>
        <taxon>Actinopterygii</taxon>
        <taxon>Neopterygii</taxon>
        <taxon>Teleostei</taxon>
        <taxon>Neoteleostei</taxon>
        <taxon>Acanthomorphata</taxon>
        <taxon>Anabantaria</taxon>
        <taxon>Anabantiformes</taxon>
        <taxon>Anabantoidei</taxon>
        <taxon>Osphronemidae</taxon>
        <taxon>Betta</taxon>
    </lineage>
</organism>
<keyword evidence="9" id="KW-1185">Reference proteome</keyword>
<evidence type="ECO:0000256" key="3">
    <source>
        <dbReference type="ARBA" id="ARBA00022617"/>
    </source>
</evidence>
<evidence type="ECO:0000256" key="4">
    <source>
        <dbReference type="ARBA" id="ARBA00022621"/>
    </source>
</evidence>
<dbReference type="GO" id="GO:0005344">
    <property type="term" value="F:oxygen carrier activity"/>
    <property type="evidence" value="ECO:0007669"/>
    <property type="project" value="UniProtKB-KW"/>
</dbReference>
<keyword evidence="2 7" id="KW-0813">Transport</keyword>
<proteinExistence type="inferred from homology"/>
<dbReference type="GO" id="GO:0042744">
    <property type="term" value="P:hydrogen peroxide catabolic process"/>
    <property type="evidence" value="ECO:0007669"/>
    <property type="project" value="TreeGrafter"/>
</dbReference>
<evidence type="ECO:0000256" key="1">
    <source>
        <dbReference type="ARBA" id="ARBA00008705"/>
    </source>
</evidence>
<evidence type="ECO:0000256" key="7">
    <source>
        <dbReference type="RuleBase" id="RU000356"/>
    </source>
</evidence>
<dbReference type="OrthoDB" id="9886081at2759"/>
<dbReference type="GO" id="GO:0020037">
    <property type="term" value="F:heme binding"/>
    <property type="evidence" value="ECO:0007669"/>
    <property type="project" value="InterPro"/>
</dbReference>
<dbReference type="InterPro" id="IPR000971">
    <property type="entry name" value="Globin"/>
</dbReference>
<evidence type="ECO:0000256" key="2">
    <source>
        <dbReference type="ARBA" id="ARBA00022448"/>
    </source>
</evidence>
<dbReference type="InterPro" id="IPR009050">
    <property type="entry name" value="Globin-like_sf"/>
</dbReference>
<dbReference type="GO" id="GO:0043177">
    <property type="term" value="F:organic acid binding"/>
    <property type="evidence" value="ECO:0007669"/>
    <property type="project" value="TreeGrafter"/>
</dbReference>
<sequence>MGEFTDTERVAIKDIFAKIDTEAVGPTALSRYMYVYPWSKKYFRDLGTLSNADAVKSNPSVSAHGKVVMDVLARAAQNLDNTKAMHAELSGLQKLKVDPDYFRLLAHSITVEVATHLGKDFTPELNAAFQKFMDVTVSMQGKQNH</sequence>
<evidence type="ECO:0000313" key="9">
    <source>
        <dbReference type="Proteomes" id="UP000515150"/>
    </source>
</evidence>
<keyword evidence="4 7" id="KW-0561">Oxygen transport</keyword>
<dbReference type="Pfam" id="PF00042">
    <property type="entry name" value="Globin"/>
    <property type="match status" value="1"/>
</dbReference>
<dbReference type="RefSeq" id="XP_029015029.1">
    <property type="nucleotide sequence ID" value="XM_029159196.2"/>
</dbReference>
<reference evidence="10" key="1">
    <citation type="submission" date="2025-08" db="UniProtKB">
        <authorList>
            <consortium name="RefSeq"/>
        </authorList>
    </citation>
    <scope>IDENTIFICATION</scope>
</reference>
<dbReference type="PANTHER" id="PTHR11442:SF7">
    <property type="entry name" value="HEMOGLOBIN SUBUNIT EPSILON"/>
    <property type="match status" value="1"/>
</dbReference>
<dbReference type="PANTHER" id="PTHR11442">
    <property type="entry name" value="HEMOGLOBIN FAMILY MEMBER"/>
    <property type="match status" value="1"/>
</dbReference>
<evidence type="ECO:0000256" key="5">
    <source>
        <dbReference type="ARBA" id="ARBA00022723"/>
    </source>
</evidence>
<dbReference type="GO" id="GO:0031720">
    <property type="term" value="F:haptoglobin binding"/>
    <property type="evidence" value="ECO:0007669"/>
    <property type="project" value="TreeGrafter"/>
</dbReference>
<dbReference type="PRINTS" id="PR00814">
    <property type="entry name" value="BETAHAEM"/>
</dbReference>
<dbReference type="GO" id="GO:0004601">
    <property type="term" value="F:peroxidase activity"/>
    <property type="evidence" value="ECO:0007669"/>
    <property type="project" value="TreeGrafter"/>
</dbReference>
<dbReference type="InterPro" id="IPR012292">
    <property type="entry name" value="Globin/Proto"/>
</dbReference>
<dbReference type="Proteomes" id="UP000515150">
    <property type="component" value="Chromosome 8"/>
</dbReference>
<keyword evidence="5" id="KW-0479">Metal-binding</keyword>
<dbReference type="SUPFAM" id="SSF46458">
    <property type="entry name" value="Globin-like"/>
    <property type="match status" value="1"/>
</dbReference>
<protein>
    <submittedName>
        <fullName evidence="10">Hemoglobin subunit beta-2-like</fullName>
    </submittedName>
</protein>
<dbReference type="InParanoid" id="A0A6P7NB07"/>
<dbReference type="InterPro" id="IPR050056">
    <property type="entry name" value="Hemoglobin_oxygen_transport"/>
</dbReference>
<comment type="similarity">
    <text evidence="1 7">Belongs to the globin family.</text>
</comment>
<dbReference type="Gene3D" id="1.10.490.10">
    <property type="entry name" value="Globins"/>
    <property type="match status" value="1"/>
</dbReference>
<dbReference type="InterPro" id="IPR002337">
    <property type="entry name" value="Hemoglobin_b"/>
</dbReference>
<evidence type="ECO:0000313" key="10">
    <source>
        <dbReference type="RefSeq" id="XP_029015029.1"/>
    </source>
</evidence>
<evidence type="ECO:0000259" key="8">
    <source>
        <dbReference type="PROSITE" id="PS01033"/>
    </source>
</evidence>
<dbReference type="GO" id="GO:0019825">
    <property type="term" value="F:oxygen binding"/>
    <property type="evidence" value="ECO:0007669"/>
    <property type="project" value="InterPro"/>
</dbReference>
<gene>
    <name evidence="10" type="primary">LOC114860530</name>
</gene>
<feature type="domain" description="Globin" evidence="8">
    <location>
        <begin position="3"/>
        <end position="145"/>
    </location>
</feature>
<evidence type="ECO:0000256" key="6">
    <source>
        <dbReference type="ARBA" id="ARBA00023004"/>
    </source>
</evidence>
<keyword evidence="3 7" id="KW-0349">Heme</keyword>
<accession>A0A6P7NB07</accession>
<dbReference type="GO" id="GO:0005833">
    <property type="term" value="C:hemoglobin complex"/>
    <property type="evidence" value="ECO:0007669"/>
    <property type="project" value="InterPro"/>
</dbReference>
<dbReference type="GeneID" id="114860530"/>
<dbReference type="PROSITE" id="PS01033">
    <property type="entry name" value="GLOBIN"/>
    <property type="match status" value="1"/>
</dbReference>
<dbReference type="KEGG" id="bspl:114860530"/>
<keyword evidence="6" id="KW-0408">Iron</keyword>
<dbReference type="GO" id="GO:0046872">
    <property type="term" value="F:metal ion binding"/>
    <property type="evidence" value="ECO:0007669"/>
    <property type="project" value="UniProtKB-KW"/>
</dbReference>
<dbReference type="GO" id="GO:0072562">
    <property type="term" value="C:blood microparticle"/>
    <property type="evidence" value="ECO:0007669"/>
    <property type="project" value="TreeGrafter"/>
</dbReference>
<name>A0A6P7NB07_BETSP</name>
<dbReference type="GO" id="GO:0031838">
    <property type="term" value="C:haptoglobin-hemoglobin complex"/>
    <property type="evidence" value="ECO:0007669"/>
    <property type="project" value="TreeGrafter"/>
</dbReference>